<comment type="caution">
    <text evidence="2">The sequence shown here is derived from an EMBL/GenBank/DDBJ whole genome shotgun (WGS) entry which is preliminary data.</text>
</comment>
<dbReference type="PANTHER" id="PTHR13410:SF9">
    <property type="entry name" value="PROTEIN PBDC1"/>
    <property type="match status" value="1"/>
</dbReference>
<keyword evidence="3" id="KW-1185">Reference proteome</keyword>
<evidence type="ECO:0000313" key="2">
    <source>
        <dbReference type="EMBL" id="CAG8456997.1"/>
    </source>
</evidence>
<gene>
    <name evidence="2" type="ORF">POCULU_LOCUS354</name>
</gene>
<sequence length="151" mass="17844">MTLPTAEQVINLPDIETQWVVRATHHAETYFNIINSIDAKTFNLTKIDDEIYDDFMKTFPEVNLNDVDEDQLKSPEGKVKWREWIMKYENRVNDYNFGTLLRKNVKGDYTEDNTIFGMFPMNLIHTMSKIYQKENNELNSLLTYIQFSGCK</sequence>
<dbReference type="InterPro" id="IPR021148">
    <property type="entry name" value="Polysacc_synth_dom"/>
</dbReference>
<reference evidence="2" key="1">
    <citation type="submission" date="2021-06" db="EMBL/GenBank/DDBJ databases">
        <authorList>
            <person name="Kallberg Y."/>
            <person name="Tangrot J."/>
            <person name="Rosling A."/>
        </authorList>
    </citation>
    <scope>NUCLEOTIDE SEQUENCE</scope>
    <source>
        <strain evidence="2">IA702</strain>
    </source>
</reference>
<evidence type="ECO:0000313" key="3">
    <source>
        <dbReference type="Proteomes" id="UP000789572"/>
    </source>
</evidence>
<dbReference type="EMBL" id="CAJVPJ010000018">
    <property type="protein sequence ID" value="CAG8456997.1"/>
    <property type="molecule type" value="Genomic_DNA"/>
</dbReference>
<protein>
    <submittedName>
        <fullName evidence="2">5844_t:CDS:1</fullName>
    </submittedName>
</protein>
<feature type="domain" description="Polysaccharide biosynthesis" evidence="1">
    <location>
        <begin position="15"/>
        <end position="117"/>
    </location>
</feature>
<dbReference type="PANTHER" id="PTHR13410">
    <property type="entry name" value="PROTEIN PBDC1"/>
    <property type="match status" value="1"/>
</dbReference>
<dbReference type="GO" id="GO:0005737">
    <property type="term" value="C:cytoplasm"/>
    <property type="evidence" value="ECO:0007669"/>
    <property type="project" value="TreeGrafter"/>
</dbReference>
<proteinExistence type="predicted"/>
<organism evidence="2 3">
    <name type="scientific">Paraglomus occultum</name>
    <dbReference type="NCBI Taxonomy" id="144539"/>
    <lineage>
        <taxon>Eukaryota</taxon>
        <taxon>Fungi</taxon>
        <taxon>Fungi incertae sedis</taxon>
        <taxon>Mucoromycota</taxon>
        <taxon>Glomeromycotina</taxon>
        <taxon>Glomeromycetes</taxon>
        <taxon>Paraglomerales</taxon>
        <taxon>Paraglomeraceae</taxon>
        <taxon>Paraglomus</taxon>
    </lineage>
</organism>
<dbReference type="OrthoDB" id="10248897at2759"/>
<dbReference type="InterPro" id="IPR008476">
    <property type="entry name" value="PBDC1_metazoa/fungi"/>
</dbReference>
<name>A0A9N8YYY6_9GLOM</name>
<accession>A0A9N8YYY6</accession>
<dbReference type="AlphaFoldDB" id="A0A9N8YYY6"/>
<dbReference type="Gene3D" id="1.10.3560.10">
    <property type="entry name" value="yst0336 like domain"/>
    <property type="match status" value="1"/>
</dbReference>
<dbReference type="Proteomes" id="UP000789572">
    <property type="component" value="Unassembled WGS sequence"/>
</dbReference>
<dbReference type="InterPro" id="IPR023139">
    <property type="entry name" value="PBDC1-like_dom_sf"/>
</dbReference>
<dbReference type="Pfam" id="PF04669">
    <property type="entry name" value="PBDC1"/>
    <property type="match status" value="1"/>
</dbReference>
<evidence type="ECO:0000259" key="1">
    <source>
        <dbReference type="Pfam" id="PF04669"/>
    </source>
</evidence>